<feature type="region of interest" description="Disordered" evidence="3">
    <location>
        <begin position="182"/>
        <end position="236"/>
    </location>
</feature>
<feature type="compositionally biased region" description="Basic and acidic residues" evidence="3">
    <location>
        <begin position="336"/>
        <end position="345"/>
    </location>
</feature>
<name>A0A9P6NSN6_9BASI</name>
<dbReference type="GO" id="GO:1902716">
    <property type="term" value="C:cell cortex of growing cell tip"/>
    <property type="evidence" value="ECO:0007669"/>
    <property type="project" value="TreeGrafter"/>
</dbReference>
<gene>
    <name evidence="5" type="ORF">CROQUDRAFT_654438</name>
</gene>
<evidence type="ECO:0000313" key="5">
    <source>
        <dbReference type="EMBL" id="KAG0148831.1"/>
    </source>
</evidence>
<evidence type="ECO:0000259" key="4">
    <source>
        <dbReference type="SMART" id="SM00555"/>
    </source>
</evidence>
<dbReference type="InterPro" id="IPR013724">
    <property type="entry name" value="GIT_SHD"/>
</dbReference>
<feature type="region of interest" description="Disordered" evidence="3">
    <location>
        <begin position="258"/>
        <end position="345"/>
    </location>
</feature>
<dbReference type="OrthoDB" id="5588096at2759"/>
<feature type="compositionally biased region" description="Basic and acidic residues" evidence="3">
    <location>
        <begin position="843"/>
        <end position="858"/>
    </location>
</feature>
<dbReference type="PANTHER" id="PTHR21601:SF0">
    <property type="entry name" value="PROTEIN SPA2-RELATED"/>
    <property type="match status" value="1"/>
</dbReference>
<dbReference type="GO" id="GO:0005826">
    <property type="term" value="C:actomyosin contractile ring"/>
    <property type="evidence" value="ECO:0007669"/>
    <property type="project" value="TreeGrafter"/>
</dbReference>
<comment type="caution">
    <text evidence="5">The sequence shown here is derived from an EMBL/GenBank/DDBJ whole genome shotgun (WGS) entry which is preliminary data.</text>
</comment>
<keyword evidence="2" id="KW-0175">Coiled coil</keyword>
<feature type="compositionally biased region" description="Low complexity" evidence="3">
    <location>
        <begin position="29"/>
        <end position="54"/>
    </location>
</feature>
<evidence type="ECO:0000313" key="6">
    <source>
        <dbReference type="Proteomes" id="UP000886653"/>
    </source>
</evidence>
<proteinExistence type="predicted"/>
<evidence type="ECO:0000256" key="1">
    <source>
        <dbReference type="ARBA" id="ARBA00022737"/>
    </source>
</evidence>
<feature type="region of interest" description="Disordered" evidence="3">
    <location>
        <begin position="1"/>
        <end position="67"/>
    </location>
</feature>
<dbReference type="SMART" id="SM00555">
    <property type="entry name" value="GIT"/>
    <property type="match status" value="2"/>
</dbReference>
<feature type="compositionally biased region" description="Polar residues" evidence="3">
    <location>
        <begin position="760"/>
        <end position="769"/>
    </location>
</feature>
<dbReference type="EMBL" id="MU167233">
    <property type="protein sequence ID" value="KAG0148831.1"/>
    <property type="molecule type" value="Genomic_DNA"/>
</dbReference>
<evidence type="ECO:0000256" key="3">
    <source>
        <dbReference type="SAM" id="MobiDB-lite"/>
    </source>
</evidence>
<feature type="region of interest" description="Disordered" evidence="3">
    <location>
        <begin position="756"/>
        <end position="869"/>
    </location>
</feature>
<evidence type="ECO:0000256" key="2">
    <source>
        <dbReference type="SAM" id="Coils"/>
    </source>
</evidence>
<dbReference type="InterPro" id="IPR022018">
    <property type="entry name" value="GIT1_C"/>
</dbReference>
<accession>A0A9P6NSN6</accession>
<feature type="coiled-coil region" evidence="2">
    <location>
        <begin position="346"/>
        <end position="520"/>
    </location>
</feature>
<dbReference type="AlphaFoldDB" id="A0A9P6NSN6"/>
<feature type="region of interest" description="Disordered" evidence="3">
    <location>
        <begin position="702"/>
        <end position="721"/>
    </location>
</feature>
<dbReference type="Pfam" id="PF12205">
    <property type="entry name" value="GIT1_C"/>
    <property type="match status" value="1"/>
</dbReference>
<dbReference type="Pfam" id="PF08518">
    <property type="entry name" value="GIT_SHD"/>
    <property type="match status" value="2"/>
</dbReference>
<dbReference type="GO" id="GO:0005078">
    <property type="term" value="F:MAP-kinase scaffold activity"/>
    <property type="evidence" value="ECO:0007669"/>
    <property type="project" value="TreeGrafter"/>
</dbReference>
<feature type="region of interest" description="Disordered" evidence="3">
    <location>
        <begin position="125"/>
        <end position="148"/>
    </location>
</feature>
<reference evidence="5" key="1">
    <citation type="submission" date="2013-11" db="EMBL/GenBank/DDBJ databases">
        <title>Genome sequence of the fusiform rust pathogen reveals effectors for host alternation and coevolution with pine.</title>
        <authorList>
            <consortium name="DOE Joint Genome Institute"/>
            <person name="Smith K."/>
            <person name="Pendleton A."/>
            <person name="Kubisiak T."/>
            <person name="Anderson C."/>
            <person name="Salamov A."/>
            <person name="Aerts A."/>
            <person name="Riley R."/>
            <person name="Clum A."/>
            <person name="Lindquist E."/>
            <person name="Ence D."/>
            <person name="Campbell M."/>
            <person name="Kronenberg Z."/>
            <person name="Feau N."/>
            <person name="Dhillon B."/>
            <person name="Hamelin R."/>
            <person name="Burleigh J."/>
            <person name="Smith J."/>
            <person name="Yandell M."/>
            <person name="Nelson C."/>
            <person name="Grigoriev I."/>
            <person name="Davis J."/>
        </authorList>
    </citation>
    <scope>NUCLEOTIDE SEQUENCE</scope>
    <source>
        <strain evidence="5">G11</strain>
    </source>
</reference>
<dbReference type="PANTHER" id="PTHR21601">
    <property type="entry name" value="SPA2 PROTEIN"/>
    <property type="match status" value="1"/>
</dbReference>
<dbReference type="Proteomes" id="UP000886653">
    <property type="component" value="Unassembled WGS sequence"/>
</dbReference>
<sequence>MSRYPPPTPQSQYDNQSIGLSSYQRSDTRPSPSSRSQQNPNGHPSKTSNFSSSSNATGPNELEQSRRTARIHYDELNQWLYKGIGSNAKNSQNRLNPRDKLTRLTRQQFQELSTDVYDELCRRIERGEQDGGEPKGGSPFLISRDDFHPKRNQARQKLATLPRSRFKDLASDVFYELERRYPEFSESETPSSRPNNSNPITKSSTPEHLSRGNNSSFPSSNPPLRPLLTGGSGGSGSGGGILANDVIVPDKSTLVLDPTDGFPFEDTPAPSALPAQLTKSTRSSSDRDRDRGSETASTERSDYFDRGNSLKRRSGSLSSLKYISQKNPPAGSEVRSPVKDRSGSIRSNYERRISLMQIKIKNLEQELVQTQRLNEMRAEDSERIRELEDELTSWKERCARQREELKDLEETVEAQRNANSREMQLANEEISRLNQQISDLEHEQRQQLQAKITAKSSTSTSEAIVERLKGEVTDLLNELRQLQTKQDELVMEREADQETIRELEEDVIFNKKRYEAAKTELRNLKRTSALHAAQNFIPNERFPITDNGAIADIHFTAFTLSIDELLQAGRSNGNNEVINAMRTVISAVGAIDEDVQEFEEVNAHPLSLEDREKLDGLKARINATLSNLITAAKNHVVSMGLSPISLLDAASSHLSFSMIELVKLVGMRKADAMEVERYETMHSNGRHSDDEEEGGLVLSTSKNSYSHRAHGRTGPTSSIPVLKALQDRKTEETTKVVPVSSKTPTPLALKALGIRPDYTSGANHNTRQPVTPPKSPFSKPRELLLQQRNFDDVSGSGLRKASGSLTRGNQKYEAMRSPSGFDGSNESDIRDSVSGSSTTNPDKVFDSPPRRGDPEQRKAKNAIVGSGSGLNSVVTRNGGFEESPARKMTNFGLGISRAEDEERDKLRAYLETQTESIVAYIQALLSAIRGGGGGGALSENLTQIITIVSSIVAMTGDCITATKQPETERILSDLSQNCDRLSEMQDMDSSKAGFTKQTKQAMAAASFGVAKALKELNSYIAGDHLSIL</sequence>
<feature type="compositionally biased region" description="Basic and acidic residues" evidence="3">
    <location>
        <begin position="284"/>
        <end position="305"/>
    </location>
</feature>
<dbReference type="InterPro" id="IPR039892">
    <property type="entry name" value="Spa2/Sph1"/>
</dbReference>
<dbReference type="Pfam" id="PF23742">
    <property type="entry name" value="VBS_C3G9"/>
    <property type="match status" value="1"/>
</dbReference>
<protein>
    <recommendedName>
        <fullName evidence="4">GIT Spa2 homology (SHD) domain-containing protein</fullName>
    </recommendedName>
</protein>
<keyword evidence="6" id="KW-1185">Reference proteome</keyword>
<feature type="compositionally biased region" description="Polar residues" evidence="3">
    <location>
        <begin position="10"/>
        <end position="23"/>
    </location>
</feature>
<keyword evidence="1" id="KW-0677">Repeat</keyword>
<feature type="domain" description="GIT Spa2 homology (SHD)" evidence="4">
    <location>
        <begin position="154"/>
        <end position="184"/>
    </location>
</feature>
<dbReference type="InterPro" id="IPR056439">
    <property type="entry name" value="VBS_C3G9"/>
</dbReference>
<feature type="domain" description="GIT Spa2 homology (SHD)" evidence="4">
    <location>
        <begin position="97"/>
        <end position="127"/>
    </location>
</feature>
<organism evidence="5 6">
    <name type="scientific">Cronartium quercuum f. sp. fusiforme G11</name>
    <dbReference type="NCBI Taxonomy" id="708437"/>
    <lineage>
        <taxon>Eukaryota</taxon>
        <taxon>Fungi</taxon>
        <taxon>Dikarya</taxon>
        <taxon>Basidiomycota</taxon>
        <taxon>Pucciniomycotina</taxon>
        <taxon>Pucciniomycetes</taxon>
        <taxon>Pucciniales</taxon>
        <taxon>Coleosporiaceae</taxon>
        <taxon>Cronartium</taxon>
    </lineage>
</organism>
<feature type="compositionally biased region" description="Polar residues" evidence="3">
    <location>
        <begin position="187"/>
        <end position="207"/>
    </location>
</feature>